<evidence type="ECO:0000256" key="3">
    <source>
        <dbReference type="ARBA" id="ARBA00022801"/>
    </source>
</evidence>
<comment type="caution">
    <text evidence="10">The sequence shown here is derived from an EMBL/GenBank/DDBJ whole genome shotgun (WGS) entry which is preliminary data.</text>
</comment>
<dbReference type="CDD" id="cd09608">
    <property type="entry name" value="M3B_PepF"/>
    <property type="match status" value="1"/>
</dbReference>
<dbReference type="InterPro" id="IPR001567">
    <property type="entry name" value="Pept_M3A_M3B_dom"/>
</dbReference>
<accession>A0ABU7LUU6</accession>
<comment type="similarity">
    <text evidence="6">Belongs to the peptidase M3B family.</text>
</comment>
<feature type="signal peptide" evidence="7">
    <location>
        <begin position="1"/>
        <end position="29"/>
    </location>
</feature>
<comment type="cofactor">
    <cofactor evidence="6">
        <name>Zn(2+)</name>
        <dbReference type="ChEBI" id="CHEBI:29105"/>
    </cofactor>
    <text evidence="6">Binds 1 zinc ion.</text>
</comment>
<evidence type="ECO:0000256" key="1">
    <source>
        <dbReference type="ARBA" id="ARBA00022670"/>
    </source>
</evidence>
<dbReference type="InterPro" id="IPR013647">
    <property type="entry name" value="OligopepF_N_dom"/>
</dbReference>
<dbReference type="SUPFAM" id="SSF55486">
    <property type="entry name" value="Metalloproteases ('zincins'), catalytic domain"/>
    <property type="match status" value="1"/>
</dbReference>
<evidence type="ECO:0000259" key="9">
    <source>
        <dbReference type="Pfam" id="PF08439"/>
    </source>
</evidence>
<dbReference type="RefSeq" id="WP_330194869.1">
    <property type="nucleotide sequence ID" value="NZ_JAZDRO010000001.1"/>
</dbReference>
<dbReference type="Gene3D" id="1.10.287.830">
    <property type="entry name" value="putative peptidase helix hairpin domain like"/>
    <property type="match status" value="1"/>
</dbReference>
<evidence type="ECO:0000256" key="7">
    <source>
        <dbReference type="SAM" id="SignalP"/>
    </source>
</evidence>
<dbReference type="InterPro" id="IPR042088">
    <property type="entry name" value="OligoPept_F_C"/>
</dbReference>
<dbReference type="InterPro" id="IPR004438">
    <property type="entry name" value="Peptidase_M3B"/>
</dbReference>
<dbReference type="Pfam" id="PF08439">
    <property type="entry name" value="Peptidase_M3_N"/>
    <property type="match status" value="1"/>
</dbReference>
<dbReference type="Gene3D" id="1.20.140.70">
    <property type="entry name" value="Oligopeptidase f, N-terminal domain"/>
    <property type="match status" value="1"/>
</dbReference>
<evidence type="ECO:0000256" key="4">
    <source>
        <dbReference type="ARBA" id="ARBA00022833"/>
    </source>
</evidence>
<proteinExistence type="inferred from homology"/>
<reference evidence="10 11" key="1">
    <citation type="submission" date="2024-01" db="EMBL/GenBank/DDBJ databases">
        <title>Hyphobacterium bacterium isolated from marine sediment.</title>
        <authorList>
            <person name="Zhao S."/>
        </authorList>
    </citation>
    <scope>NUCLEOTIDE SEQUENCE [LARGE SCALE GENOMIC DNA]</scope>
    <source>
        <strain evidence="10 11">Y60-23</strain>
    </source>
</reference>
<organism evidence="10 11">
    <name type="scientific">Hyphobacterium marinum</name>
    <dbReference type="NCBI Taxonomy" id="3116574"/>
    <lineage>
        <taxon>Bacteria</taxon>
        <taxon>Pseudomonadati</taxon>
        <taxon>Pseudomonadota</taxon>
        <taxon>Alphaproteobacteria</taxon>
        <taxon>Maricaulales</taxon>
        <taxon>Maricaulaceae</taxon>
        <taxon>Hyphobacterium</taxon>
    </lineage>
</organism>
<keyword evidence="4 6" id="KW-0862">Zinc</keyword>
<feature type="domain" description="Peptidase M3A/M3B catalytic" evidence="8">
    <location>
        <begin position="231"/>
        <end position="608"/>
    </location>
</feature>
<evidence type="ECO:0000259" key="8">
    <source>
        <dbReference type="Pfam" id="PF01432"/>
    </source>
</evidence>
<dbReference type="Gene3D" id="1.10.1370.20">
    <property type="entry name" value="Oligoendopeptidase f, C-terminal domain"/>
    <property type="match status" value="1"/>
</dbReference>
<gene>
    <name evidence="10" type="primary">pepF</name>
    <name evidence="10" type="ORF">V0U35_01460</name>
</gene>
<keyword evidence="1 6" id="KW-0645">Protease</keyword>
<evidence type="ECO:0000313" key="10">
    <source>
        <dbReference type="EMBL" id="MEE2565331.1"/>
    </source>
</evidence>
<dbReference type="Proteomes" id="UP001310692">
    <property type="component" value="Unassembled WGS sequence"/>
</dbReference>
<evidence type="ECO:0000313" key="11">
    <source>
        <dbReference type="Proteomes" id="UP001310692"/>
    </source>
</evidence>
<comment type="function">
    <text evidence="6">Has oligopeptidase activity and degrades a variety of small bioactive peptides.</text>
</comment>
<dbReference type="EMBL" id="JAZDRO010000001">
    <property type="protein sequence ID" value="MEE2565331.1"/>
    <property type="molecule type" value="Genomic_DNA"/>
</dbReference>
<keyword evidence="7" id="KW-0732">Signal</keyword>
<keyword evidence="2 6" id="KW-0479">Metal-binding</keyword>
<protein>
    <recommendedName>
        <fullName evidence="6">Oligopeptidase F</fullName>
        <ecNumber evidence="6">3.4.24.-</ecNumber>
    </recommendedName>
</protein>
<evidence type="ECO:0000256" key="5">
    <source>
        <dbReference type="ARBA" id="ARBA00023049"/>
    </source>
</evidence>
<keyword evidence="3 6" id="KW-0378">Hydrolase</keyword>
<feature type="domain" description="Oligopeptidase F N-terminal" evidence="9">
    <location>
        <begin position="142"/>
        <end position="207"/>
    </location>
</feature>
<evidence type="ECO:0000256" key="2">
    <source>
        <dbReference type="ARBA" id="ARBA00022723"/>
    </source>
</evidence>
<name>A0ABU7LUU6_9PROT</name>
<sequence length="630" mass="69960">MIRTFKLAASALALATAVPALLVASPAYAIQAESADPAPVVWDLTDLYASPDAWRAAYDELQPQIDALADLETRFSESAEGMAEAQETMNDVGKEAVRLFVYATLLADEDTRITDNQAIRALGAQMFSRFGRATSWTGPATLALGEDTVEAWIASEPRLEPYAFGLRGTLRLAPHTLTPDQEQIMALASSVTNGAGTIYGQLSNSDIPWPEIEIEGETVTLNSQGYAFHRANGDREVRRDVFQTFWGAWMQYQSSMGAALNTHIQGHIFNARARNYETAREAALSPSNVPVAVYDQLIAQTREGLPTLHRYFELRGRILGVDDLAYHDIYPPLVSLGTEFTLEDAERLTLAGLEPFGEEYIDILEHGFSQDWMHAYPQPGKTSGAYMFGAAYDVHPYLLLNFQGDYDGVSTFAHEWGHAVHSVLANRNQPFATAGYATFVAEMASTINEFLLLEYMVENAQSDEERLFYLGEALEQYRGTYFRQAMFAEFEMRAHELAESGEAVTGAALTDIYLELLRDYHGADAGVMEIDPAYAMEWAYIPHFYSNFYVFQYATSITAATTFAQRLLAGEDGVQEDVLNLLRAGGSDYAYDMFVEAGVDLAEPGPYQTVLVRMNTIMDEMEAILDRRAE</sequence>
<keyword evidence="5 6" id="KW-0482">Metalloprotease</keyword>
<evidence type="ECO:0000256" key="6">
    <source>
        <dbReference type="RuleBase" id="RU368091"/>
    </source>
</evidence>
<dbReference type="EC" id="3.4.24.-" evidence="6"/>
<dbReference type="Pfam" id="PF01432">
    <property type="entry name" value="Peptidase_M3"/>
    <property type="match status" value="1"/>
</dbReference>
<keyword evidence="11" id="KW-1185">Reference proteome</keyword>
<feature type="chain" id="PRO_5046041297" description="Oligopeptidase F" evidence="7">
    <location>
        <begin position="30"/>
        <end position="630"/>
    </location>
</feature>
<dbReference type="NCBIfam" id="TIGR00181">
    <property type="entry name" value="pepF"/>
    <property type="match status" value="1"/>
</dbReference>